<dbReference type="OrthoDB" id="2275032at2759"/>
<name>A0A9P7C1E0_RHIOR</name>
<organism evidence="1 2">
    <name type="scientific">Rhizopus oryzae</name>
    <name type="common">Mucormycosis agent</name>
    <name type="synonym">Rhizopus arrhizus var. delemar</name>
    <dbReference type="NCBI Taxonomy" id="64495"/>
    <lineage>
        <taxon>Eukaryota</taxon>
        <taxon>Fungi</taxon>
        <taxon>Fungi incertae sedis</taxon>
        <taxon>Mucoromycota</taxon>
        <taxon>Mucoromycotina</taxon>
        <taxon>Mucoromycetes</taxon>
        <taxon>Mucorales</taxon>
        <taxon>Mucorineae</taxon>
        <taxon>Rhizopodaceae</taxon>
        <taxon>Rhizopus</taxon>
    </lineage>
</organism>
<dbReference type="Proteomes" id="UP000717996">
    <property type="component" value="Unassembled WGS sequence"/>
</dbReference>
<reference evidence="1" key="1">
    <citation type="journal article" date="2020" name="Microb. Genom.">
        <title>Genetic diversity of clinical and environmental Mucorales isolates obtained from an investigation of mucormycosis cases among solid organ transplant recipients.</title>
        <authorList>
            <person name="Nguyen M.H."/>
            <person name="Kaul D."/>
            <person name="Muto C."/>
            <person name="Cheng S.J."/>
            <person name="Richter R.A."/>
            <person name="Bruno V.M."/>
            <person name="Liu G."/>
            <person name="Beyhan S."/>
            <person name="Sundermann A.J."/>
            <person name="Mounaud S."/>
            <person name="Pasculle A.W."/>
            <person name="Nierman W.C."/>
            <person name="Driscoll E."/>
            <person name="Cumbie R."/>
            <person name="Clancy C.J."/>
            <person name="Dupont C.L."/>
        </authorList>
    </citation>
    <scope>NUCLEOTIDE SEQUENCE</scope>
    <source>
        <strain evidence="1">GL16</strain>
    </source>
</reference>
<gene>
    <name evidence="1" type="ORF">G6F51_013615</name>
</gene>
<comment type="caution">
    <text evidence="1">The sequence shown here is derived from an EMBL/GenBank/DDBJ whole genome shotgun (WGS) entry which is preliminary data.</text>
</comment>
<dbReference type="AlphaFoldDB" id="A0A9P7C1E0"/>
<proteinExistence type="predicted"/>
<evidence type="ECO:0000313" key="2">
    <source>
        <dbReference type="Proteomes" id="UP000717996"/>
    </source>
</evidence>
<sequence>MYQGEQEHPQIFLARLKEAADLANITNDAVIESRFRAGLLREIKQFCIQSSSKNLQDWINHAEGWWNANRPRKIAMVDNPFIPRNANQALIYHNENYDQHHPSSNHNIDLIDTNDHAMPALAYNQIHYNNAQPSSNYYYNNAHGTNQLTTMDTSRNRNQLHQAQYIGNQHTVAVKTGRMFSYFAYTHYLLLHFLVYSNEIYFIRKSKLWTIIW</sequence>
<evidence type="ECO:0000313" key="1">
    <source>
        <dbReference type="EMBL" id="KAG1531150.1"/>
    </source>
</evidence>
<protein>
    <submittedName>
        <fullName evidence="1">Uncharacterized protein</fullName>
    </submittedName>
</protein>
<dbReference type="EMBL" id="JAANIT010005856">
    <property type="protein sequence ID" value="KAG1531150.1"/>
    <property type="molecule type" value="Genomic_DNA"/>
</dbReference>
<accession>A0A9P7C1E0</accession>